<organism evidence="2 3">
    <name type="scientific">Urochloa decumbens</name>
    <dbReference type="NCBI Taxonomy" id="240449"/>
    <lineage>
        <taxon>Eukaryota</taxon>
        <taxon>Viridiplantae</taxon>
        <taxon>Streptophyta</taxon>
        <taxon>Embryophyta</taxon>
        <taxon>Tracheophyta</taxon>
        <taxon>Spermatophyta</taxon>
        <taxon>Magnoliopsida</taxon>
        <taxon>Liliopsida</taxon>
        <taxon>Poales</taxon>
        <taxon>Poaceae</taxon>
        <taxon>PACMAD clade</taxon>
        <taxon>Panicoideae</taxon>
        <taxon>Panicodae</taxon>
        <taxon>Paniceae</taxon>
        <taxon>Melinidinae</taxon>
        <taxon>Urochloa</taxon>
    </lineage>
</organism>
<name>A0ABC9FQW1_9POAL</name>
<reference evidence="2 3" key="2">
    <citation type="submission" date="2024-10" db="EMBL/GenBank/DDBJ databases">
        <authorList>
            <person name="Ryan C."/>
        </authorList>
    </citation>
    <scope>NUCLEOTIDE SEQUENCE [LARGE SCALE GENOMIC DNA]</scope>
</reference>
<evidence type="ECO:0000313" key="3">
    <source>
        <dbReference type="Proteomes" id="UP001497457"/>
    </source>
</evidence>
<evidence type="ECO:0008006" key="4">
    <source>
        <dbReference type="Google" id="ProtNLM"/>
    </source>
</evidence>
<protein>
    <recommendedName>
        <fullName evidence="4">RING-type E3 ubiquitin transferase</fullName>
    </recommendedName>
</protein>
<evidence type="ECO:0000313" key="2">
    <source>
        <dbReference type="EMBL" id="CAL5080690.1"/>
    </source>
</evidence>
<feature type="transmembrane region" description="Helical" evidence="1">
    <location>
        <begin position="134"/>
        <end position="158"/>
    </location>
</feature>
<dbReference type="AlphaFoldDB" id="A0ABC9FQW1"/>
<keyword evidence="1" id="KW-1133">Transmembrane helix</keyword>
<keyword evidence="1" id="KW-0472">Membrane</keyword>
<dbReference type="Proteomes" id="UP001497457">
    <property type="component" value="Chromosome 7b"/>
</dbReference>
<accession>A0ABC9FQW1</accession>
<evidence type="ECO:0000256" key="1">
    <source>
        <dbReference type="SAM" id="Phobius"/>
    </source>
</evidence>
<gene>
    <name evidence="2" type="ORF">URODEC1_LOCUS108216</name>
</gene>
<dbReference type="EMBL" id="OZ075117">
    <property type="protein sequence ID" value="CAL5080690.1"/>
    <property type="molecule type" value="Genomic_DNA"/>
</dbReference>
<sequence>MRAGCSSTTSGSGGKHLRLVECPKCGVPVVKIRSKQKETYEELFSKCLNNIKGDPRTCGFIRSEEEYESYLRGLERKEVDEAQCFGDGHDVLRWQCLELRQDLGIVKQQLGVPVLEISNIQKEISELKEQRKAFFMNIPVVVAGCVGLVIGLLLRAMWK</sequence>
<reference evidence="3" key="1">
    <citation type="submission" date="2024-06" db="EMBL/GenBank/DDBJ databases">
        <authorList>
            <person name="Ryan C."/>
        </authorList>
    </citation>
    <scope>NUCLEOTIDE SEQUENCE [LARGE SCALE GENOMIC DNA]</scope>
</reference>
<keyword evidence="1" id="KW-0812">Transmembrane</keyword>
<keyword evidence="3" id="KW-1185">Reference proteome</keyword>
<proteinExistence type="predicted"/>